<gene>
    <name evidence="1" type="ORF">FK004_07105</name>
</gene>
<keyword evidence="2" id="KW-1185">Reference proteome</keyword>
<accession>A0A2S1LMR4</accession>
<evidence type="ECO:0000313" key="2">
    <source>
        <dbReference type="Proteomes" id="UP000244677"/>
    </source>
</evidence>
<name>A0A2S1LMR4_9FLAO</name>
<organism evidence="1 2">
    <name type="scientific">Flavobacterium kingsejongi</name>
    <dbReference type="NCBI Taxonomy" id="1678728"/>
    <lineage>
        <taxon>Bacteria</taxon>
        <taxon>Pseudomonadati</taxon>
        <taxon>Bacteroidota</taxon>
        <taxon>Flavobacteriia</taxon>
        <taxon>Flavobacteriales</taxon>
        <taxon>Flavobacteriaceae</taxon>
        <taxon>Flavobacterium</taxon>
    </lineage>
</organism>
<reference evidence="1 2" key="1">
    <citation type="submission" date="2017-04" db="EMBL/GenBank/DDBJ databases">
        <title>Complete genome sequence of Flavobacterium kingsejong AJ004.</title>
        <authorList>
            <person name="Lee P.C."/>
        </authorList>
    </citation>
    <scope>NUCLEOTIDE SEQUENCE [LARGE SCALE GENOMIC DNA]</scope>
    <source>
        <strain evidence="1 2">AJ004</strain>
    </source>
</reference>
<dbReference type="Proteomes" id="UP000244677">
    <property type="component" value="Chromosome"/>
</dbReference>
<evidence type="ECO:0000313" key="1">
    <source>
        <dbReference type="EMBL" id="AWG25014.1"/>
    </source>
</evidence>
<proteinExistence type="predicted"/>
<dbReference type="PROSITE" id="PS51257">
    <property type="entry name" value="PROKAR_LIPOPROTEIN"/>
    <property type="match status" value="1"/>
</dbReference>
<evidence type="ECO:0008006" key="3">
    <source>
        <dbReference type="Google" id="ProtNLM"/>
    </source>
</evidence>
<sequence>MIKKILIIFLFSIVTSSCQYFEKPVPSEQELLQKELQKINWSQVDEMPSIDSCGPIQDKNQRQECFFSFLTHIIQQKLDTDTLSVLYPNVDTILVKVTVFPDSTLKFEPQFPNDSTRYDKAIIDSVLLSRLKDFPKIHPAVKRGIPVKTQFILPVILNVE</sequence>
<protein>
    <recommendedName>
        <fullName evidence="3">TonB C-terminal domain-containing protein</fullName>
    </recommendedName>
</protein>
<dbReference type="RefSeq" id="WP_108736635.1">
    <property type="nucleotide sequence ID" value="NZ_CP020919.1"/>
</dbReference>
<dbReference type="EMBL" id="CP020919">
    <property type="protein sequence ID" value="AWG25014.1"/>
    <property type="molecule type" value="Genomic_DNA"/>
</dbReference>
<dbReference type="KEGG" id="fki:FK004_07105"/>
<dbReference type="AlphaFoldDB" id="A0A2S1LMR4"/>
<dbReference type="OrthoDB" id="1191002at2"/>